<comment type="caution">
    <text evidence="2">The sequence shown here is derived from an EMBL/GenBank/DDBJ whole genome shotgun (WGS) entry which is preliminary data.</text>
</comment>
<comment type="subunit">
    <text evidence="1">Component of the mitochondrial contact site and cristae organizing system (MICOS) complex.</text>
</comment>
<protein>
    <recommendedName>
        <fullName evidence="1">MICOS complex subunit MIC13</fullName>
    </recommendedName>
</protein>
<sequence length="100" mass="11123">MLESKMALRAASGNLAKIGLCGMAVYYSVVEGVWSTSDQSVGPVSKVKNRLLPQAFQFVSDLPYRATASWNKGVSKVFKAMNQCECNLCRVKKFFKSFWS</sequence>
<keyword evidence="1" id="KW-0496">Mitochondrion</keyword>
<dbReference type="EMBL" id="SJOL01005865">
    <property type="protein sequence ID" value="TGZ69717.1"/>
    <property type="molecule type" value="Genomic_DNA"/>
</dbReference>
<keyword evidence="1" id="KW-0472">Membrane</keyword>
<dbReference type="STRING" id="147828.A0A4S2M6M9"/>
<dbReference type="EMBL" id="SJOL01005865">
    <property type="protein sequence ID" value="TGZ69716.1"/>
    <property type="molecule type" value="Genomic_DNA"/>
</dbReference>
<dbReference type="OrthoDB" id="5948578at2759"/>
<proteinExistence type="inferred from homology"/>
<comment type="subcellular location">
    <subcellularLocation>
        <location evidence="1">Mitochondrion inner membrane</location>
        <topology evidence="1">Single-pass membrane protein</topology>
    </subcellularLocation>
</comment>
<organism evidence="2 3">
    <name type="scientific">Opisthorchis felineus</name>
    <dbReference type="NCBI Taxonomy" id="147828"/>
    <lineage>
        <taxon>Eukaryota</taxon>
        <taxon>Metazoa</taxon>
        <taxon>Spiralia</taxon>
        <taxon>Lophotrochozoa</taxon>
        <taxon>Platyhelminthes</taxon>
        <taxon>Trematoda</taxon>
        <taxon>Digenea</taxon>
        <taxon>Opisthorchiida</taxon>
        <taxon>Opisthorchiata</taxon>
        <taxon>Opisthorchiidae</taxon>
        <taxon>Opisthorchis</taxon>
    </lineage>
</organism>
<comment type="function">
    <text evidence="1">Component of the MICOS complex, a large protein complex of the mitochondrial inner membrane that plays crucial roles in the maintenance of crista junctions, inner membrane architecture, and formation of contact sites to the outer membrane.</text>
</comment>
<dbReference type="Proteomes" id="UP000308267">
    <property type="component" value="Unassembled WGS sequence"/>
</dbReference>
<gene>
    <name evidence="2" type="ORF">CRM22_003585</name>
</gene>
<comment type="similarity">
    <text evidence="1">Belongs to the MICOS complex subunit Mic13 family.</text>
</comment>
<dbReference type="EMBL" id="SJOL01005865">
    <property type="protein sequence ID" value="TGZ69718.1"/>
    <property type="molecule type" value="Genomic_DNA"/>
</dbReference>
<keyword evidence="1" id="KW-0999">Mitochondrion inner membrane</keyword>
<name>A0A4S2M6M9_OPIFE</name>
<evidence type="ECO:0000313" key="3">
    <source>
        <dbReference type="Proteomes" id="UP000308267"/>
    </source>
</evidence>
<evidence type="ECO:0000313" key="2">
    <source>
        <dbReference type="EMBL" id="TGZ69717.1"/>
    </source>
</evidence>
<accession>A0A4S2M6M9</accession>
<dbReference type="Pfam" id="PF15884">
    <property type="entry name" value="QIL1"/>
    <property type="match status" value="1"/>
</dbReference>
<reference evidence="2 3" key="1">
    <citation type="journal article" date="2019" name="BMC Genomics">
        <title>New insights from Opisthorchis felineus genome: update on genomics of the epidemiologically important liver flukes.</title>
        <authorList>
            <person name="Ershov N.I."/>
            <person name="Mordvinov V.A."/>
            <person name="Prokhortchouk E.B."/>
            <person name="Pakharukova M.Y."/>
            <person name="Gunbin K.V."/>
            <person name="Ustyantsev K."/>
            <person name="Genaev M.A."/>
            <person name="Blinov A.G."/>
            <person name="Mazur A."/>
            <person name="Boulygina E."/>
            <person name="Tsygankova S."/>
            <person name="Khrameeva E."/>
            <person name="Chekanov N."/>
            <person name="Fan G."/>
            <person name="Xiao A."/>
            <person name="Zhang H."/>
            <person name="Xu X."/>
            <person name="Yang H."/>
            <person name="Solovyev V."/>
            <person name="Lee S.M."/>
            <person name="Liu X."/>
            <person name="Afonnikov D.A."/>
            <person name="Skryabin K.G."/>
        </authorList>
    </citation>
    <scope>NUCLEOTIDE SEQUENCE [LARGE SCALE GENOMIC DNA]</scope>
    <source>
        <strain evidence="2">AK-0245</strain>
        <tissue evidence="2">Whole organism</tissue>
    </source>
</reference>
<dbReference type="InterPro" id="IPR026769">
    <property type="entry name" value="Mic13"/>
</dbReference>
<dbReference type="AlphaFoldDB" id="A0A4S2M6M9"/>
<evidence type="ECO:0000256" key="1">
    <source>
        <dbReference type="RuleBase" id="RU363009"/>
    </source>
</evidence>
<dbReference type="GO" id="GO:0061617">
    <property type="term" value="C:MICOS complex"/>
    <property type="evidence" value="ECO:0007669"/>
    <property type="project" value="UniProtKB-UniRule"/>
</dbReference>
<keyword evidence="3" id="KW-1185">Reference proteome</keyword>